<accession>A0AAV0MJQ2</accession>
<evidence type="ECO:0000313" key="4">
    <source>
        <dbReference type="Proteomes" id="UP001154282"/>
    </source>
</evidence>
<feature type="region of interest" description="Disordered" evidence="1">
    <location>
        <begin position="61"/>
        <end position="97"/>
    </location>
</feature>
<dbReference type="Proteomes" id="UP001154282">
    <property type="component" value="Unassembled WGS sequence"/>
</dbReference>
<feature type="chain" id="PRO_5043527349" evidence="2">
    <location>
        <begin position="21"/>
        <end position="143"/>
    </location>
</feature>
<feature type="signal peptide" evidence="2">
    <location>
        <begin position="1"/>
        <end position="20"/>
    </location>
</feature>
<keyword evidence="2" id="KW-0732">Signal</keyword>
<evidence type="ECO:0000313" key="3">
    <source>
        <dbReference type="EMBL" id="CAI0445995.1"/>
    </source>
</evidence>
<feature type="compositionally biased region" description="Polar residues" evidence="1">
    <location>
        <begin position="61"/>
        <end position="72"/>
    </location>
</feature>
<gene>
    <name evidence="3" type="ORF">LITE_LOCUS28837</name>
</gene>
<evidence type="ECO:0000256" key="1">
    <source>
        <dbReference type="SAM" id="MobiDB-lite"/>
    </source>
</evidence>
<dbReference type="AlphaFoldDB" id="A0AAV0MJQ2"/>
<dbReference type="EMBL" id="CAMGYJ010000007">
    <property type="protein sequence ID" value="CAI0445995.1"/>
    <property type="molecule type" value="Genomic_DNA"/>
</dbReference>
<name>A0AAV0MJQ2_9ROSI</name>
<sequence length="143" mass="15735">GTFFPFSFALLNAVILSTTTLEGDSYRTLLPLFSLSLDLPSHHILYCRSFFPQTTTSPAVPYPQTTTNSAVPSTLPPSSSSPSRKRRAASKKSSSNDGCTTIIFLSLQTNASSHPRYEVVAMWYEPMSSSQRPFLLLLATHSR</sequence>
<comment type="caution">
    <text evidence="3">The sequence shown here is derived from an EMBL/GenBank/DDBJ whole genome shotgun (WGS) entry which is preliminary data.</text>
</comment>
<proteinExistence type="predicted"/>
<organism evidence="3 4">
    <name type="scientific">Linum tenue</name>
    <dbReference type="NCBI Taxonomy" id="586396"/>
    <lineage>
        <taxon>Eukaryota</taxon>
        <taxon>Viridiplantae</taxon>
        <taxon>Streptophyta</taxon>
        <taxon>Embryophyta</taxon>
        <taxon>Tracheophyta</taxon>
        <taxon>Spermatophyta</taxon>
        <taxon>Magnoliopsida</taxon>
        <taxon>eudicotyledons</taxon>
        <taxon>Gunneridae</taxon>
        <taxon>Pentapetalae</taxon>
        <taxon>rosids</taxon>
        <taxon>fabids</taxon>
        <taxon>Malpighiales</taxon>
        <taxon>Linaceae</taxon>
        <taxon>Linum</taxon>
    </lineage>
</organism>
<protein>
    <submittedName>
        <fullName evidence="3">Uncharacterized protein</fullName>
    </submittedName>
</protein>
<reference evidence="3" key="1">
    <citation type="submission" date="2022-08" db="EMBL/GenBank/DDBJ databases">
        <authorList>
            <person name="Gutierrez-Valencia J."/>
        </authorList>
    </citation>
    <scope>NUCLEOTIDE SEQUENCE</scope>
</reference>
<evidence type="ECO:0000256" key="2">
    <source>
        <dbReference type="SAM" id="SignalP"/>
    </source>
</evidence>
<feature type="non-terminal residue" evidence="3">
    <location>
        <position position="1"/>
    </location>
</feature>
<keyword evidence="4" id="KW-1185">Reference proteome</keyword>